<keyword evidence="1" id="KW-0472">Membrane</keyword>
<sequence length="84" mass="8780">MMAGVTTDDAERRLAEALRARAVGMQPMPSAQSYAPLRVRRAAPPEPGMSVRTALLLALLAGVVLGVVLGLMSFWLPGALPPIG</sequence>
<dbReference type="Proteomes" id="UP000184363">
    <property type="component" value="Unassembled WGS sequence"/>
</dbReference>
<dbReference type="STRING" id="1848.SAMN05443637_112181"/>
<keyword evidence="1" id="KW-1133">Transmembrane helix</keyword>
<protein>
    <submittedName>
        <fullName evidence="2">Uncharacterized protein</fullName>
    </submittedName>
</protein>
<evidence type="ECO:0000313" key="2">
    <source>
        <dbReference type="EMBL" id="SHK81915.1"/>
    </source>
</evidence>
<dbReference type="AlphaFoldDB" id="A0A1M6VKN5"/>
<organism evidence="2 3">
    <name type="scientific">Pseudonocardia thermophila</name>
    <dbReference type="NCBI Taxonomy" id="1848"/>
    <lineage>
        <taxon>Bacteria</taxon>
        <taxon>Bacillati</taxon>
        <taxon>Actinomycetota</taxon>
        <taxon>Actinomycetes</taxon>
        <taxon>Pseudonocardiales</taxon>
        <taxon>Pseudonocardiaceae</taxon>
        <taxon>Pseudonocardia</taxon>
    </lineage>
</organism>
<gene>
    <name evidence="2" type="ORF">SAMN05443637_112181</name>
</gene>
<dbReference type="EMBL" id="FRAP01000012">
    <property type="protein sequence ID" value="SHK81915.1"/>
    <property type="molecule type" value="Genomic_DNA"/>
</dbReference>
<keyword evidence="3" id="KW-1185">Reference proteome</keyword>
<keyword evidence="1" id="KW-0812">Transmembrane</keyword>
<evidence type="ECO:0000313" key="3">
    <source>
        <dbReference type="Proteomes" id="UP000184363"/>
    </source>
</evidence>
<proteinExistence type="predicted"/>
<name>A0A1M6VKN5_PSETH</name>
<feature type="transmembrane region" description="Helical" evidence="1">
    <location>
        <begin position="54"/>
        <end position="76"/>
    </location>
</feature>
<evidence type="ECO:0000256" key="1">
    <source>
        <dbReference type="SAM" id="Phobius"/>
    </source>
</evidence>
<reference evidence="2 3" key="1">
    <citation type="submission" date="2016-11" db="EMBL/GenBank/DDBJ databases">
        <authorList>
            <person name="Jaros S."/>
            <person name="Januszkiewicz K."/>
            <person name="Wedrychowicz H."/>
        </authorList>
    </citation>
    <scope>NUCLEOTIDE SEQUENCE [LARGE SCALE GENOMIC DNA]</scope>
    <source>
        <strain evidence="2 3">DSM 43832</strain>
    </source>
</reference>
<accession>A0A1M6VKN5</accession>